<sequence length="205" mass="21647">MSVQIPEYSNPYLRTASSGSSGPGVPGDAAPAKASEDGEKETEGTNGASGNGDVIDAVFGDASDKAVSMEDFLTLMVAQLKNQDFMNPVDDTQYVTQLAQISTMQQMEEMAYNAKSTYVTSLVGKTVTAAKFTVAGDLKKTEGVVNKVSLLDGKFVIYVEGESYGMDEIMEIRTEAPEKDGTEPPDSEGSGDGDGENPGDKDSKI</sequence>
<dbReference type="GeneID" id="93152591"/>
<evidence type="ECO:0000256" key="4">
    <source>
        <dbReference type="SAM" id="MobiDB-lite"/>
    </source>
</evidence>
<feature type="compositionally biased region" description="Acidic residues" evidence="4">
    <location>
        <begin position="183"/>
        <end position="197"/>
    </location>
</feature>
<evidence type="ECO:0000256" key="1">
    <source>
        <dbReference type="ARBA" id="ARBA00010577"/>
    </source>
</evidence>
<dbReference type="HOGENOM" id="CLU_112360_0_0_9"/>
<feature type="compositionally biased region" description="Basic and acidic residues" evidence="4">
    <location>
        <begin position="170"/>
        <end position="182"/>
    </location>
</feature>
<keyword evidence="5" id="KW-0282">Flagellum</keyword>
<dbReference type="Proteomes" id="UP000004968">
    <property type="component" value="Unassembled WGS sequence"/>
</dbReference>
<comment type="function">
    <text evidence="3">Required for flagellar hook formation. May act as a scaffolding protein.</text>
</comment>
<feature type="region of interest" description="Disordered" evidence="4">
    <location>
        <begin position="1"/>
        <end position="53"/>
    </location>
</feature>
<keyword evidence="5" id="KW-0966">Cell projection</keyword>
<protein>
    <recommendedName>
        <fullName evidence="3">Basal-body rod modification protein FlgD</fullName>
    </recommendedName>
</protein>
<dbReference type="AlphaFoldDB" id="D3ALY1"/>
<accession>D3ALY1</accession>
<evidence type="ECO:0000313" key="6">
    <source>
        <dbReference type="Proteomes" id="UP000004968"/>
    </source>
</evidence>
<keyword evidence="2 3" id="KW-1005">Bacterial flagellum biogenesis</keyword>
<gene>
    <name evidence="5" type="primary">flgD</name>
    <name evidence="5" type="ORF">CLOSTHATH_04627</name>
</gene>
<feature type="compositionally biased region" description="Basic and acidic residues" evidence="4">
    <location>
        <begin position="34"/>
        <end position="43"/>
    </location>
</feature>
<organism evidence="5 6">
    <name type="scientific">Hungatella hathewayi DSM 13479</name>
    <dbReference type="NCBI Taxonomy" id="566550"/>
    <lineage>
        <taxon>Bacteria</taxon>
        <taxon>Bacillati</taxon>
        <taxon>Bacillota</taxon>
        <taxon>Clostridia</taxon>
        <taxon>Lachnospirales</taxon>
        <taxon>Lachnospiraceae</taxon>
        <taxon>Hungatella</taxon>
    </lineage>
</organism>
<comment type="caution">
    <text evidence="5">The sequence shown here is derived from an EMBL/GenBank/DDBJ whole genome shotgun (WGS) entry which is preliminary data.</text>
</comment>
<dbReference type="GO" id="GO:0044781">
    <property type="term" value="P:bacterial-type flagellum organization"/>
    <property type="evidence" value="ECO:0007669"/>
    <property type="project" value="UniProtKB-UniRule"/>
</dbReference>
<dbReference type="Pfam" id="PF03963">
    <property type="entry name" value="FlgD"/>
    <property type="match status" value="1"/>
</dbReference>
<evidence type="ECO:0000256" key="3">
    <source>
        <dbReference type="RuleBase" id="RU362076"/>
    </source>
</evidence>
<comment type="similarity">
    <text evidence="1 3">Belongs to the FlgD family.</text>
</comment>
<name>D3ALY1_9FIRM</name>
<keyword evidence="5" id="KW-0969">Cilium</keyword>
<evidence type="ECO:0000313" key="5">
    <source>
        <dbReference type="EMBL" id="EFC97178.1"/>
    </source>
</evidence>
<proteinExistence type="inferred from homology"/>
<evidence type="ECO:0000256" key="2">
    <source>
        <dbReference type="ARBA" id="ARBA00022795"/>
    </source>
</evidence>
<reference evidence="5 6" key="1">
    <citation type="submission" date="2010-01" db="EMBL/GenBank/DDBJ databases">
        <authorList>
            <person name="Weinstock G."/>
            <person name="Sodergren E."/>
            <person name="Clifton S."/>
            <person name="Fulton L."/>
            <person name="Fulton B."/>
            <person name="Courtney L."/>
            <person name="Fronick C."/>
            <person name="Harrison M."/>
            <person name="Strong C."/>
            <person name="Farmer C."/>
            <person name="Delahaunty K."/>
            <person name="Markovic C."/>
            <person name="Hall O."/>
            <person name="Minx P."/>
            <person name="Tomlinson C."/>
            <person name="Mitreva M."/>
            <person name="Nelson J."/>
            <person name="Hou S."/>
            <person name="Wollam A."/>
            <person name="Pepin K.H."/>
            <person name="Johnson M."/>
            <person name="Bhonagiri V."/>
            <person name="Nash W.E."/>
            <person name="Warren W."/>
            <person name="Chinwalla A."/>
            <person name="Mardis E.R."/>
            <person name="Wilson R.K."/>
        </authorList>
    </citation>
    <scope>NUCLEOTIDE SEQUENCE [LARGE SCALE GENOMIC DNA]</scope>
    <source>
        <strain evidence="5 6">DSM 13479</strain>
    </source>
</reference>
<dbReference type="EMBL" id="ACIO01000427">
    <property type="protein sequence ID" value="EFC97178.1"/>
    <property type="molecule type" value="Genomic_DNA"/>
</dbReference>
<dbReference type="RefSeq" id="WP_006775064.1">
    <property type="nucleotide sequence ID" value="NZ_GG667710.1"/>
</dbReference>
<dbReference type="InterPro" id="IPR005648">
    <property type="entry name" value="FlgD"/>
</dbReference>
<feature type="region of interest" description="Disordered" evidence="4">
    <location>
        <begin position="169"/>
        <end position="205"/>
    </location>
</feature>